<evidence type="ECO:0000313" key="3">
    <source>
        <dbReference type="Proteomes" id="UP000739538"/>
    </source>
</evidence>
<feature type="domain" description="N-acetyltransferase" evidence="1">
    <location>
        <begin position="19"/>
        <end position="166"/>
    </location>
</feature>
<reference evidence="2" key="1">
    <citation type="submission" date="2020-04" db="EMBL/GenBank/DDBJ databases">
        <authorList>
            <person name="Zhang T."/>
        </authorList>
    </citation>
    <scope>NUCLEOTIDE SEQUENCE</scope>
    <source>
        <strain evidence="2">HKST-UBA02</strain>
    </source>
</reference>
<comment type="caution">
    <text evidence="2">The sequence shown here is derived from an EMBL/GenBank/DDBJ whole genome shotgun (WGS) entry which is preliminary data.</text>
</comment>
<dbReference type="AlphaFoldDB" id="A0A956NH90"/>
<dbReference type="PANTHER" id="PTHR43415">
    <property type="entry name" value="SPERMIDINE N(1)-ACETYLTRANSFERASE"/>
    <property type="match status" value="1"/>
</dbReference>
<organism evidence="2 3">
    <name type="scientific">Eiseniibacteriota bacterium</name>
    <dbReference type="NCBI Taxonomy" id="2212470"/>
    <lineage>
        <taxon>Bacteria</taxon>
        <taxon>Candidatus Eiseniibacteriota</taxon>
    </lineage>
</organism>
<gene>
    <name evidence="2" type="ORF">KDA27_21650</name>
</gene>
<proteinExistence type="predicted"/>
<dbReference type="InterPro" id="IPR000182">
    <property type="entry name" value="GNAT_dom"/>
</dbReference>
<dbReference type="GO" id="GO:0016747">
    <property type="term" value="F:acyltransferase activity, transferring groups other than amino-acyl groups"/>
    <property type="evidence" value="ECO:0007669"/>
    <property type="project" value="InterPro"/>
</dbReference>
<evidence type="ECO:0000259" key="1">
    <source>
        <dbReference type="Pfam" id="PF13302"/>
    </source>
</evidence>
<dbReference type="Pfam" id="PF13302">
    <property type="entry name" value="Acetyltransf_3"/>
    <property type="match status" value="1"/>
</dbReference>
<dbReference type="Proteomes" id="UP000739538">
    <property type="component" value="Unassembled WGS sequence"/>
</dbReference>
<protein>
    <submittedName>
        <fullName evidence="2">GNAT family N-acetyltransferase</fullName>
    </submittedName>
</protein>
<dbReference type="PANTHER" id="PTHR43415:SF4">
    <property type="entry name" value="N-ACETYLTRANSFERASE DOMAIN-CONTAINING PROTEIN"/>
    <property type="match status" value="1"/>
</dbReference>
<dbReference type="EMBL" id="JAGQHS010000170">
    <property type="protein sequence ID" value="MCA9758416.1"/>
    <property type="molecule type" value="Genomic_DNA"/>
</dbReference>
<sequence length="216" mass="24825">MTRSIDVTQGDLPIRGTHVILRDWRNEDLEPFRHWLGPGHAWHRFDGPYYALGTPEQTNASVELRRRLMETGSFPSPRVDLVIADAIDDRLIGRVNRYWISEETDWLALGIALYDERSWGRGLGTEAFGFWCEYLWRAMPRLVRLDFRTWPGNHGMQAIGRRLGLREEARFRMARIVDGDYHDGLGFGVLRTEWEARYPDGFGRSGGTSDADVGTG</sequence>
<dbReference type="SUPFAM" id="SSF55729">
    <property type="entry name" value="Acyl-CoA N-acyltransferases (Nat)"/>
    <property type="match status" value="1"/>
</dbReference>
<dbReference type="InterPro" id="IPR016181">
    <property type="entry name" value="Acyl_CoA_acyltransferase"/>
</dbReference>
<evidence type="ECO:0000313" key="2">
    <source>
        <dbReference type="EMBL" id="MCA9758416.1"/>
    </source>
</evidence>
<dbReference type="Gene3D" id="3.40.630.30">
    <property type="match status" value="1"/>
</dbReference>
<reference evidence="2" key="2">
    <citation type="journal article" date="2021" name="Microbiome">
        <title>Successional dynamics and alternative stable states in a saline activated sludge microbial community over 9 years.</title>
        <authorList>
            <person name="Wang Y."/>
            <person name="Ye J."/>
            <person name="Ju F."/>
            <person name="Liu L."/>
            <person name="Boyd J.A."/>
            <person name="Deng Y."/>
            <person name="Parks D.H."/>
            <person name="Jiang X."/>
            <person name="Yin X."/>
            <person name="Woodcroft B.J."/>
            <person name="Tyson G.W."/>
            <person name="Hugenholtz P."/>
            <person name="Polz M.F."/>
            <person name="Zhang T."/>
        </authorList>
    </citation>
    <scope>NUCLEOTIDE SEQUENCE</scope>
    <source>
        <strain evidence="2">HKST-UBA02</strain>
    </source>
</reference>
<accession>A0A956NH90</accession>
<name>A0A956NH90_UNCEI</name>